<keyword evidence="8 9" id="KW-0472">Membrane</keyword>
<feature type="transmembrane region" description="Helical" evidence="9">
    <location>
        <begin position="88"/>
        <end position="117"/>
    </location>
</feature>
<keyword evidence="2" id="KW-0813">Transport</keyword>
<evidence type="ECO:0000313" key="11">
    <source>
        <dbReference type="EMBL" id="SJZ85389.1"/>
    </source>
</evidence>
<protein>
    <submittedName>
        <fullName evidence="11">PTS system, galactitol-specific IIC component</fullName>
    </submittedName>
</protein>
<evidence type="ECO:0000256" key="8">
    <source>
        <dbReference type="ARBA" id="ARBA00023136"/>
    </source>
</evidence>
<dbReference type="InterPro" id="IPR004703">
    <property type="entry name" value="PTS_sugar-sp_permease"/>
</dbReference>
<evidence type="ECO:0000256" key="9">
    <source>
        <dbReference type="SAM" id="Phobius"/>
    </source>
</evidence>
<dbReference type="EMBL" id="FUWY01000005">
    <property type="protein sequence ID" value="SJZ85389.1"/>
    <property type="molecule type" value="Genomic_DNA"/>
</dbReference>
<evidence type="ECO:0000256" key="7">
    <source>
        <dbReference type="ARBA" id="ARBA00022989"/>
    </source>
</evidence>
<keyword evidence="12" id="KW-1185">Reference proteome</keyword>
<keyword evidence="6 9" id="KW-0812">Transmembrane</keyword>
<evidence type="ECO:0000256" key="5">
    <source>
        <dbReference type="ARBA" id="ARBA00022683"/>
    </source>
</evidence>
<feature type="transmembrane region" description="Helical" evidence="9">
    <location>
        <begin position="250"/>
        <end position="275"/>
    </location>
</feature>
<sequence length="453" mass="47657">MDIILDFFGFIQGLGVSVVMPIVITILGMALGSGFGKSLRAGLTVGVGFIGLNLVINNLLGTSLAPAVQQMVANFGLNLNVIDVGWPASAAIAMGSTVGMIIIPLGLVVNIVMLLTNTTQTVDVDIWDYWHFAFTGALVAILTDNLGLGIIAAVINMIIIMVLGDYTAPMVEESLGLPGVSLPHGFTTAYAPIAMLFNKIFDMIPGIRDIDINMDNVQKRFGVFGEPILIGTALGFIIGALAGYDISKLLVLGVSLGAVLVLIPKMAALLMEGLIPISDAASDFVSKKFKNRGKIYIGLDSAVGVGHPVTLAISFVLVPMMIFLAVIIPGNQVLPFADLAVVPWMFVLITPIVRGNGFRGIIIGIIVLAVGLLIATNLAPLITTAALNVNFAMPEGASMISSICDGANPLTWILVRLHDFGMIGTVIAAAGALALAFWNRIRIKKEAAEMHAE</sequence>
<dbReference type="InterPro" id="IPR013853">
    <property type="entry name" value="EIIC-GAT"/>
</dbReference>
<evidence type="ECO:0000256" key="2">
    <source>
        <dbReference type="ARBA" id="ARBA00022448"/>
    </source>
</evidence>
<feature type="domain" description="PTS EIIC type-2" evidence="10">
    <location>
        <begin position="8"/>
        <end position="453"/>
    </location>
</feature>
<accession>A0A1T4P1R1</accession>
<dbReference type="OrthoDB" id="9787936at2"/>
<keyword evidence="4" id="KW-0762">Sugar transport</keyword>
<feature type="transmembrane region" description="Helical" evidence="9">
    <location>
        <begin position="360"/>
        <end position="382"/>
    </location>
</feature>
<reference evidence="12" key="1">
    <citation type="submission" date="2017-02" db="EMBL/GenBank/DDBJ databases">
        <authorList>
            <person name="Varghese N."/>
            <person name="Submissions S."/>
        </authorList>
    </citation>
    <scope>NUCLEOTIDE SEQUENCE [LARGE SCALE GENOMIC DNA]</scope>
    <source>
        <strain evidence="12">ATCC 25662</strain>
    </source>
</reference>
<feature type="transmembrane region" description="Helical" evidence="9">
    <location>
        <begin position="6"/>
        <end position="31"/>
    </location>
</feature>
<dbReference type="InterPro" id="IPR013014">
    <property type="entry name" value="PTS_EIIC_2"/>
</dbReference>
<feature type="transmembrane region" description="Helical" evidence="9">
    <location>
        <begin position="43"/>
        <end position="68"/>
    </location>
</feature>
<gene>
    <name evidence="11" type="ORF">SAMN02745191_1839</name>
</gene>
<feature type="transmembrane region" description="Helical" evidence="9">
    <location>
        <begin position="334"/>
        <end position="353"/>
    </location>
</feature>
<evidence type="ECO:0000256" key="4">
    <source>
        <dbReference type="ARBA" id="ARBA00022597"/>
    </source>
</evidence>
<feature type="transmembrane region" description="Helical" evidence="9">
    <location>
        <begin position="420"/>
        <end position="438"/>
    </location>
</feature>
<feature type="transmembrane region" description="Helical" evidence="9">
    <location>
        <begin position="221"/>
        <end position="244"/>
    </location>
</feature>
<evidence type="ECO:0000256" key="6">
    <source>
        <dbReference type="ARBA" id="ARBA00022692"/>
    </source>
</evidence>
<evidence type="ECO:0000259" key="10">
    <source>
        <dbReference type="PROSITE" id="PS51104"/>
    </source>
</evidence>
<keyword evidence="5" id="KW-0598">Phosphotransferase system</keyword>
<evidence type="ECO:0000256" key="3">
    <source>
        <dbReference type="ARBA" id="ARBA00022475"/>
    </source>
</evidence>
<dbReference type="PIRSF" id="PIRSF006304">
    <property type="entry name" value="GatC"/>
    <property type="match status" value="1"/>
</dbReference>
<dbReference type="RefSeq" id="WP_078712245.1">
    <property type="nucleotide sequence ID" value="NZ_FUWY01000005.1"/>
</dbReference>
<dbReference type="PROSITE" id="PS51104">
    <property type="entry name" value="PTS_EIIC_TYPE_2"/>
    <property type="match status" value="1"/>
</dbReference>
<dbReference type="STRING" id="118967.SAMN02745191_1839"/>
<dbReference type="Pfam" id="PF03611">
    <property type="entry name" value="EIIC-GAT"/>
    <property type="match status" value="1"/>
</dbReference>
<feature type="transmembrane region" description="Helical" evidence="9">
    <location>
        <begin position="295"/>
        <end position="328"/>
    </location>
</feature>
<feature type="transmembrane region" description="Helical" evidence="9">
    <location>
        <begin position="182"/>
        <end position="201"/>
    </location>
</feature>
<organism evidence="11 12">
    <name type="scientific">Anaerorhabdus furcosa</name>
    <dbReference type="NCBI Taxonomy" id="118967"/>
    <lineage>
        <taxon>Bacteria</taxon>
        <taxon>Bacillati</taxon>
        <taxon>Bacillota</taxon>
        <taxon>Erysipelotrichia</taxon>
        <taxon>Erysipelotrichales</taxon>
        <taxon>Erysipelotrichaceae</taxon>
        <taxon>Anaerorhabdus</taxon>
    </lineage>
</organism>
<dbReference type="AlphaFoldDB" id="A0A1T4P1R1"/>
<dbReference type="GO" id="GO:0015577">
    <property type="term" value="F:galactitol transmembrane transporter activity"/>
    <property type="evidence" value="ECO:0007669"/>
    <property type="project" value="InterPro"/>
</dbReference>
<evidence type="ECO:0000256" key="1">
    <source>
        <dbReference type="ARBA" id="ARBA00004651"/>
    </source>
</evidence>
<dbReference type="GO" id="GO:0009401">
    <property type="term" value="P:phosphoenolpyruvate-dependent sugar phosphotransferase system"/>
    <property type="evidence" value="ECO:0007669"/>
    <property type="project" value="UniProtKB-KW"/>
</dbReference>
<dbReference type="Proteomes" id="UP000243297">
    <property type="component" value="Unassembled WGS sequence"/>
</dbReference>
<name>A0A1T4P1R1_9FIRM</name>
<proteinExistence type="predicted"/>
<keyword evidence="3" id="KW-1003">Cell membrane</keyword>
<dbReference type="GO" id="GO:0005886">
    <property type="term" value="C:plasma membrane"/>
    <property type="evidence" value="ECO:0007669"/>
    <property type="project" value="UniProtKB-SubCell"/>
</dbReference>
<comment type="subcellular location">
    <subcellularLocation>
        <location evidence="1">Cell membrane</location>
        <topology evidence="1">Multi-pass membrane protein</topology>
    </subcellularLocation>
</comment>
<feature type="transmembrane region" description="Helical" evidence="9">
    <location>
        <begin position="129"/>
        <end position="162"/>
    </location>
</feature>
<dbReference type="PANTHER" id="PTHR37324">
    <property type="entry name" value="PTS SYSTEM GALACTITOL-SPECIFIC EIIC COMPONENT"/>
    <property type="match status" value="1"/>
</dbReference>
<dbReference type="PANTHER" id="PTHR37324:SF2">
    <property type="entry name" value="PTS SYSTEM GALACTITOL-SPECIFIC EIIC COMPONENT"/>
    <property type="match status" value="1"/>
</dbReference>
<evidence type="ECO:0000313" key="12">
    <source>
        <dbReference type="Proteomes" id="UP000243297"/>
    </source>
</evidence>
<keyword evidence="7 9" id="KW-1133">Transmembrane helix</keyword>